<keyword evidence="3" id="KW-0732">Signal</keyword>
<feature type="region of interest" description="Disordered" evidence="1">
    <location>
        <begin position="115"/>
        <end position="197"/>
    </location>
</feature>
<organism evidence="4 5">
    <name type="scientific">Planosporangium flavigriseum</name>
    <dbReference type="NCBI Taxonomy" id="373681"/>
    <lineage>
        <taxon>Bacteria</taxon>
        <taxon>Bacillati</taxon>
        <taxon>Actinomycetota</taxon>
        <taxon>Actinomycetes</taxon>
        <taxon>Micromonosporales</taxon>
        <taxon>Micromonosporaceae</taxon>
        <taxon>Planosporangium</taxon>
    </lineage>
</organism>
<feature type="compositionally biased region" description="Basic and acidic residues" evidence="1">
    <location>
        <begin position="142"/>
        <end position="166"/>
    </location>
</feature>
<name>A0A8J3PK66_9ACTN</name>
<keyword evidence="5" id="KW-1185">Reference proteome</keyword>
<proteinExistence type="predicted"/>
<evidence type="ECO:0000256" key="2">
    <source>
        <dbReference type="SAM" id="Phobius"/>
    </source>
</evidence>
<evidence type="ECO:0000256" key="1">
    <source>
        <dbReference type="SAM" id="MobiDB-lite"/>
    </source>
</evidence>
<protein>
    <recommendedName>
        <fullName evidence="6">LPXTG-motif cell wall anchor domain-containing protein</fullName>
    </recommendedName>
</protein>
<dbReference type="NCBIfam" id="TIGR01167">
    <property type="entry name" value="LPXTG_anchor"/>
    <property type="match status" value="1"/>
</dbReference>
<dbReference type="Proteomes" id="UP000653674">
    <property type="component" value="Unassembled WGS sequence"/>
</dbReference>
<evidence type="ECO:0000313" key="4">
    <source>
        <dbReference type="EMBL" id="GIG73036.1"/>
    </source>
</evidence>
<reference evidence="4" key="1">
    <citation type="submission" date="2021-01" db="EMBL/GenBank/DDBJ databases">
        <title>Whole genome shotgun sequence of Planosporangium flavigriseum NBRC 105377.</title>
        <authorList>
            <person name="Komaki H."/>
            <person name="Tamura T."/>
        </authorList>
    </citation>
    <scope>NUCLEOTIDE SEQUENCE</scope>
    <source>
        <strain evidence="4">NBRC 105377</strain>
    </source>
</reference>
<feature type="chain" id="PRO_5038380207" description="LPXTG-motif cell wall anchor domain-containing protein" evidence="3">
    <location>
        <begin position="26"/>
        <end position="239"/>
    </location>
</feature>
<evidence type="ECO:0000313" key="5">
    <source>
        <dbReference type="Proteomes" id="UP000653674"/>
    </source>
</evidence>
<keyword evidence="2" id="KW-0472">Membrane</keyword>
<dbReference type="EMBL" id="BONU01000006">
    <property type="protein sequence ID" value="GIG73036.1"/>
    <property type="molecule type" value="Genomic_DNA"/>
</dbReference>
<comment type="caution">
    <text evidence="4">The sequence shown here is derived from an EMBL/GenBank/DDBJ whole genome shotgun (WGS) entry which is preliminary data.</text>
</comment>
<dbReference type="AlphaFoldDB" id="A0A8J3PK66"/>
<evidence type="ECO:0008006" key="6">
    <source>
        <dbReference type="Google" id="ProtNLM"/>
    </source>
</evidence>
<gene>
    <name evidence="4" type="ORF">Pfl04_14400</name>
</gene>
<feature type="signal peptide" evidence="3">
    <location>
        <begin position="1"/>
        <end position="25"/>
    </location>
</feature>
<feature type="transmembrane region" description="Helical" evidence="2">
    <location>
        <begin position="209"/>
        <end position="230"/>
    </location>
</feature>
<keyword evidence="2" id="KW-1133">Transmembrane helix</keyword>
<evidence type="ECO:0000256" key="3">
    <source>
        <dbReference type="SAM" id="SignalP"/>
    </source>
</evidence>
<dbReference type="InterPro" id="IPR006311">
    <property type="entry name" value="TAT_signal"/>
</dbReference>
<keyword evidence="2" id="KW-0812">Transmembrane</keyword>
<accession>A0A8J3PK66</accession>
<dbReference type="PROSITE" id="PS51318">
    <property type="entry name" value="TAT"/>
    <property type="match status" value="1"/>
</dbReference>
<sequence>MPSARRLITLAGAAFVGLAATATFAAPASAHATMVKATACKTTTGQWQVAWWVNNDYPAEVTLTSLVAKPSAIVGIADNAPVSASKSITGSQLLDAQGIDAASLSFKPVWADKFSPPLPVTGRPTKVGDCKPCPPAAGTNNNDDKDKNGRTDEQYGQWDKDKKDGHGNGNWPPVCEKPPAGGGGSGAGAPPVAKPPAAAPTLPVTGAEAGLYGAGAAVLLGAGAGLFLMARRRRVKFQA</sequence>